<organism evidence="2 3">
    <name type="scientific">candidate division WOR-3 bacterium</name>
    <dbReference type="NCBI Taxonomy" id="2052148"/>
    <lineage>
        <taxon>Bacteria</taxon>
        <taxon>Bacteria division WOR-3</taxon>
    </lineage>
</organism>
<evidence type="ECO:0000313" key="3">
    <source>
        <dbReference type="Proteomes" id="UP000264062"/>
    </source>
</evidence>
<gene>
    <name evidence="2" type="ORF">DCW38_03765</name>
</gene>
<accession>A0A350H9R3</accession>
<dbReference type="EMBL" id="DMZY01000112">
    <property type="protein sequence ID" value="HAV92279.1"/>
    <property type="molecule type" value="Genomic_DNA"/>
</dbReference>
<evidence type="ECO:0008006" key="4">
    <source>
        <dbReference type="Google" id="ProtNLM"/>
    </source>
</evidence>
<comment type="caution">
    <text evidence="2">The sequence shown here is derived from an EMBL/GenBank/DDBJ whole genome shotgun (WGS) entry which is preliminary data.</text>
</comment>
<evidence type="ECO:0000313" key="2">
    <source>
        <dbReference type="EMBL" id="HAV92279.1"/>
    </source>
</evidence>
<reference evidence="2 3" key="1">
    <citation type="journal article" date="2018" name="Nat. Biotechnol.">
        <title>A standardized bacterial taxonomy based on genome phylogeny substantially revises the tree of life.</title>
        <authorList>
            <person name="Parks D.H."/>
            <person name="Chuvochina M."/>
            <person name="Waite D.W."/>
            <person name="Rinke C."/>
            <person name="Skarshewski A."/>
            <person name="Chaumeil P.A."/>
            <person name="Hugenholtz P."/>
        </authorList>
    </citation>
    <scope>NUCLEOTIDE SEQUENCE [LARGE SCALE GENOMIC DNA]</scope>
    <source>
        <strain evidence="2">UBA9956</strain>
    </source>
</reference>
<sequence>MKKLLVILSAIITLSLFAEQTTIFVKDIEGVNINSKTKPAIMELLKMELNSYDYITVDSDTVPHEYTLHVQIIKFEETRAYFVATMFKGNVKEYYVKKIINESDKIDVFIARVVKALVNKETIDETKDVANVLAEEETVSDFEQKMKLKMEGDVGIHFGTVELNADRNYHYLPAYIGLGVGFYHPDFFFSIKSLSIIQGLGIKIGMYKIANRKSNSLFFGGDVGAGVLWGPFSYYDAYFDQLLDDIDPYVAPVVSLSVGGIFFRTMKVSLKPEMRLEFNFRKSDSMEVTASLNGFISLVF</sequence>
<keyword evidence="1" id="KW-0732">Signal</keyword>
<feature type="signal peptide" evidence="1">
    <location>
        <begin position="1"/>
        <end position="18"/>
    </location>
</feature>
<name>A0A350H9R3_UNCW3</name>
<protein>
    <recommendedName>
        <fullName evidence="4">Outer membrane protein beta-barrel domain-containing protein</fullName>
    </recommendedName>
</protein>
<feature type="chain" id="PRO_5016707926" description="Outer membrane protein beta-barrel domain-containing protein" evidence="1">
    <location>
        <begin position="19"/>
        <end position="300"/>
    </location>
</feature>
<evidence type="ECO:0000256" key="1">
    <source>
        <dbReference type="SAM" id="SignalP"/>
    </source>
</evidence>
<dbReference type="AlphaFoldDB" id="A0A350H9R3"/>
<proteinExistence type="predicted"/>
<dbReference type="Proteomes" id="UP000264062">
    <property type="component" value="Unassembled WGS sequence"/>
</dbReference>